<evidence type="ECO:0000259" key="8">
    <source>
        <dbReference type="Pfam" id="PF01402"/>
    </source>
</evidence>
<comment type="caution">
    <text evidence="10">The sequence shown here is derived from an EMBL/GenBank/DDBJ whole genome shotgun (WGS) entry which is preliminary data.</text>
</comment>
<dbReference type="InterPro" id="IPR013321">
    <property type="entry name" value="Arc_rbn_hlx_hlx"/>
</dbReference>
<keyword evidence="2 7" id="KW-0533">Nickel</keyword>
<dbReference type="NCBIfam" id="NF003381">
    <property type="entry name" value="PRK04460.1"/>
    <property type="match status" value="1"/>
</dbReference>
<dbReference type="InterPro" id="IPR027271">
    <property type="entry name" value="Acetolactate_synth/TF_NikR_C"/>
</dbReference>
<evidence type="ECO:0000313" key="10">
    <source>
        <dbReference type="EMBL" id="MFC5652027.1"/>
    </source>
</evidence>
<dbReference type="InterPro" id="IPR002145">
    <property type="entry name" value="CopG"/>
</dbReference>
<dbReference type="Pfam" id="PF08753">
    <property type="entry name" value="NikR_C"/>
    <property type="match status" value="1"/>
</dbReference>
<feature type="binding site" evidence="7">
    <location>
        <position position="101"/>
    </location>
    <ligand>
        <name>Ni(2+)</name>
        <dbReference type="ChEBI" id="CHEBI:49786"/>
    </ligand>
</feature>
<dbReference type="Gene3D" id="3.30.70.1150">
    <property type="entry name" value="ACT-like. Chain A, domain 2"/>
    <property type="match status" value="1"/>
</dbReference>
<evidence type="ECO:0000256" key="1">
    <source>
        <dbReference type="ARBA" id="ARBA00008478"/>
    </source>
</evidence>
<evidence type="ECO:0000256" key="2">
    <source>
        <dbReference type="ARBA" id="ARBA00022596"/>
    </source>
</evidence>
<sequence length="149" mass="17182">MANKEALTRFGVSMPEDLVNQFDQRITQQGYTNRSEAIRDLIRRSLLEPSLMNAAQPVAGTIVLVYDHHMRELPLTLMELQHNYHHDIISTMHIHLNHDQCLEIIVVRGQIHRLRELTNHFHVLKGVLYAELSVTHMDGHDSGTAHEHT</sequence>
<dbReference type="NCBIfam" id="NF002815">
    <property type="entry name" value="PRK02967.1"/>
    <property type="match status" value="1"/>
</dbReference>
<feature type="binding site" evidence="7">
    <location>
        <position position="93"/>
    </location>
    <ligand>
        <name>Ni(2+)</name>
        <dbReference type="ChEBI" id="CHEBI:49786"/>
    </ligand>
</feature>
<dbReference type="PANTHER" id="PTHR34719">
    <property type="entry name" value="NICKEL-RESPONSIVE REGULATOR"/>
    <property type="match status" value="1"/>
</dbReference>
<comment type="cofactor">
    <cofactor evidence="7">
        <name>Ni(2+)</name>
        <dbReference type="ChEBI" id="CHEBI:49786"/>
    </cofactor>
    <text evidence="7">Binds 1 nickel ion per subunit.</text>
</comment>
<dbReference type="InterPro" id="IPR050192">
    <property type="entry name" value="CopG/NikR_regulator"/>
</dbReference>
<dbReference type="HAMAP" id="MF_00476">
    <property type="entry name" value="NikR"/>
    <property type="match status" value="1"/>
</dbReference>
<dbReference type="InterPro" id="IPR010985">
    <property type="entry name" value="Ribbon_hlx_hlx"/>
</dbReference>
<dbReference type="NCBIfam" id="NF001884">
    <property type="entry name" value="PRK00630.1"/>
    <property type="match status" value="1"/>
</dbReference>
<evidence type="ECO:0000256" key="3">
    <source>
        <dbReference type="ARBA" id="ARBA00022723"/>
    </source>
</evidence>
<comment type="function">
    <text evidence="7">Transcriptional regulator.</text>
</comment>
<proteinExistence type="inferred from homology"/>
<keyword evidence="3 7" id="KW-0479">Metal-binding</keyword>
<keyword evidence="4 7" id="KW-0805">Transcription regulation</keyword>
<gene>
    <name evidence="10" type="primary">nikR</name>
    <name evidence="10" type="ORF">ACFPYJ_23500</name>
</gene>
<feature type="domain" description="Ribbon-helix-helix protein CopG" evidence="8">
    <location>
        <begin position="9"/>
        <end position="46"/>
    </location>
</feature>
<feature type="domain" description="Transcription factor NikR nickel binding C-terminal" evidence="9">
    <location>
        <begin position="59"/>
        <end position="135"/>
    </location>
</feature>
<keyword evidence="11" id="KW-1185">Reference proteome</keyword>
<keyword evidence="6 7" id="KW-0804">Transcription</keyword>
<evidence type="ECO:0000256" key="6">
    <source>
        <dbReference type="ARBA" id="ARBA00023163"/>
    </source>
</evidence>
<dbReference type="InterPro" id="IPR045865">
    <property type="entry name" value="ACT-like_dom_sf"/>
</dbReference>
<evidence type="ECO:0000313" key="11">
    <source>
        <dbReference type="Proteomes" id="UP001596047"/>
    </source>
</evidence>
<dbReference type="SUPFAM" id="SSF47598">
    <property type="entry name" value="Ribbon-helix-helix"/>
    <property type="match status" value="1"/>
</dbReference>
<name>A0ABW0W201_9BACL</name>
<protein>
    <recommendedName>
        <fullName evidence="7">Putative nickel-responsive regulator</fullName>
    </recommendedName>
</protein>
<evidence type="ECO:0000256" key="4">
    <source>
        <dbReference type="ARBA" id="ARBA00023015"/>
    </source>
</evidence>
<feature type="binding site" evidence="7">
    <location>
        <position position="82"/>
    </location>
    <ligand>
        <name>Ni(2+)</name>
        <dbReference type="ChEBI" id="CHEBI:49786"/>
    </ligand>
</feature>
<dbReference type="Proteomes" id="UP001596047">
    <property type="component" value="Unassembled WGS sequence"/>
</dbReference>
<dbReference type="RefSeq" id="WP_379190662.1">
    <property type="nucleotide sequence ID" value="NZ_JBHSOW010000088.1"/>
</dbReference>
<dbReference type="CDD" id="cd22231">
    <property type="entry name" value="RHH_NikR_HicB-like"/>
    <property type="match status" value="1"/>
</dbReference>
<evidence type="ECO:0000256" key="7">
    <source>
        <dbReference type="HAMAP-Rule" id="MF_00476"/>
    </source>
</evidence>
<dbReference type="EMBL" id="JBHSOW010000088">
    <property type="protein sequence ID" value="MFC5652027.1"/>
    <property type="molecule type" value="Genomic_DNA"/>
</dbReference>
<evidence type="ECO:0000256" key="5">
    <source>
        <dbReference type="ARBA" id="ARBA00023125"/>
    </source>
</evidence>
<dbReference type="SUPFAM" id="SSF55021">
    <property type="entry name" value="ACT-like"/>
    <property type="match status" value="1"/>
</dbReference>
<organism evidence="10 11">
    <name type="scientific">Paenibacillus solisilvae</name>
    <dbReference type="NCBI Taxonomy" id="2486751"/>
    <lineage>
        <taxon>Bacteria</taxon>
        <taxon>Bacillati</taxon>
        <taxon>Bacillota</taxon>
        <taxon>Bacilli</taxon>
        <taxon>Bacillales</taxon>
        <taxon>Paenibacillaceae</taxon>
        <taxon>Paenibacillus</taxon>
    </lineage>
</organism>
<dbReference type="PANTHER" id="PTHR34719:SF2">
    <property type="entry name" value="NICKEL-RESPONSIVE REGULATOR"/>
    <property type="match status" value="1"/>
</dbReference>
<dbReference type="Gene3D" id="1.10.1220.10">
    <property type="entry name" value="Met repressor-like"/>
    <property type="match status" value="1"/>
</dbReference>
<reference evidence="11" key="1">
    <citation type="journal article" date="2019" name="Int. J. Syst. Evol. Microbiol.">
        <title>The Global Catalogue of Microorganisms (GCM) 10K type strain sequencing project: providing services to taxonomists for standard genome sequencing and annotation.</title>
        <authorList>
            <consortium name="The Broad Institute Genomics Platform"/>
            <consortium name="The Broad Institute Genome Sequencing Center for Infectious Disease"/>
            <person name="Wu L."/>
            <person name="Ma J."/>
        </authorList>
    </citation>
    <scope>NUCLEOTIDE SEQUENCE [LARGE SCALE GENOMIC DNA]</scope>
    <source>
        <strain evidence="11">CGMCC 1.3240</strain>
    </source>
</reference>
<feature type="binding site" evidence="7">
    <location>
        <position position="95"/>
    </location>
    <ligand>
        <name>Ni(2+)</name>
        <dbReference type="ChEBI" id="CHEBI:49786"/>
    </ligand>
</feature>
<accession>A0ABW0W201</accession>
<dbReference type="NCBIfam" id="NF002169">
    <property type="entry name" value="PRK01002.1"/>
    <property type="match status" value="1"/>
</dbReference>
<evidence type="ECO:0000259" key="9">
    <source>
        <dbReference type="Pfam" id="PF08753"/>
    </source>
</evidence>
<comment type="similarity">
    <text evidence="1 7">Belongs to the transcriptional regulatory CopG/NikR family.</text>
</comment>
<dbReference type="InterPro" id="IPR014864">
    <property type="entry name" value="TF_NikR_Ni-bd_C"/>
</dbReference>
<dbReference type="Pfam" id="PF01402">
    <property type="entry name" value="RHH_1"/>
    <property type="match status" value="1"/>
</dbReference>
<dbReference type="InterPro" id="IPR022988">
    <property type="entry name" value="Ni_resp_reg_NikR"/>
</dbReference>
<keyword evidence="5 7" id="KW-0238">DNA-binding</keyword>